<dbReference type="EMBL" id="BASM01000001">
    <property type="protein sequence ID" value="GAD25015.1"/>
    <property type="molecule type" value="Genomic_DNA"/>
</dbReference>
<name>A0ABQ0IS25_GLUTH</name>
<evidence type="ECO:0000313" key="1">
    <source>
        <dbReference type="EMBL" id="GAD25015.1"/>
    </source>
</evidence>
<proteinExistence type="predicted"/>
<accession>A0ABQ0IS25</accession>
<evidence type="ECO:0008006" key="3">
    <source>
        <dbReference type="Google" id="ProtNLM"/>
    </source>
</evidence>
<organism evidence="1 2">
    <name type="scientific">Gluconobacter thailandicus NBRC 3257</name>
    <dbReference type="NCBI Taxonomy" id="1381097"/>
    <lineage>
        <taxon>Bacteria</taxon>
        <taxon>Pseudomonadati</taxon>
        <taxon>Pseudomonadota</taxon>
        <taxon>Alphaproteobacteria</taxon>
        <taxon>Acetobacterales</taxon>
        <taxon>Acetobacteraceae</taxon>
        <taxon>Gluconobacter</taxon>
    </lineage>
</organism>
<evidence type="ECO:0000313" key="2">
    <source>
        <dbReference type="Proteomes" id="UP000018209"/>
    </source>
</evidence>
<gene>
    <name evidence="1" type="ORF">NBRC3257_0014</name>
</gene>
<protein>
    <recommendedName>
        <fullName evidence="3">Transposase</fullName>
    </recommendedName>
</protein>
<dbReference type="Proteomes" id="UP000018209">
    <property type="component" value="Unassembled WGS sequence"/>
</dbReference>
<reference evidence="1 2" key="1">
    <citation type="submission" date="2013-08" db="EMBL/GenBank/DDBJ databases">
        <title>Gluconobacter thailandicus NBRC 3257 whole genome sequence.</title>
        <authorList>
            <person name="Matsutani M."/>
            <person name="Yakushi T."/>
            <person name="Matsushita K."/>
        </authorList>
    </citation>
    <scope>NUCLEOTIDE SEQUENCE [LARGE SCALE GENOMIC DNA]</scope>
    <source>
        <strain evidence="1 2">NBRC 3257</strain>
    </source>
</reference>
<keyword evidence="2" id="KW-1185">Reference proteome</keyword>
<sequence>MRYPARLNTVSQRFVNQLLIACSFQEEKSSSGLKYLS</sequence>
<comment type="caution">
    <text evidence="1">The sequence shown here is derived from an EMBL/GenBank/DDBJ whole genome shotgun (WGS) entry which is preliminary data.</text>
</comment>